<organism evidence="1 2">
    <name type="scientific">Cupriavidus basilensis</name>
    <dbReference type="NCBI Taxonomy" id="68895"/>
    <lineage>
        <taxon>Bacteria</taxon>
        <taxon>Pseudomonadati</taxon>
        <taxon>Pseudomonadota</taxon>
        <taxon>Betaproteobacteria</taxon>
        <taxon>Burkholderiales</taxon>
        <taxon>Burkholderiaceae</taxon>
        <taxon>Cupriavidus</taxon>
    </lineage>
</organism>
<dbReference type="Proteomes" id="UP000397656">
    <property type="component" value="Chromosome 1"/>
</dbReference>
<evidence type="ECO:0000313" key="1">
    <source>
        <dbReference type="EMBL" id="QOT74898.1"/>
    </source>
</evidence>
<proteinExistence type="predicted"/>
<dbReference type="AlphaFoldDB" id="A0A643FN32"/>
<name>A0A643FN32_9BURK</name>
<dbReference type="EMBL" id="CP062803">
    <property type="protein sequence ID" value="QOT74898.1"/>
    <property type="molecule type" value="Genomic_DNA"/>
</dbReference>
<gene>
    <name evidence="1" type="ORF">F7R26_011575</name>
</gene>
<sequence length="60" mass="6474">MFTFADSQGRQFAIADIAIIGFVAGWRLGKLPNVVLGFCAAACYNFGLSFDAQPQSETLQ</sequence>
<evidence type="ECO:0000313" key="2">
    <source>
        <dbReference type="Proteomes" id="UP000397656"/>
    </source>
</evidence>
<dbReference type="GeneID" id="98401545"/>
<accession>A0A643FN32</accession>
<dbReference type="RefSeq" id="WP_150991022.1">
    <property type="nucleotide sequence ID" value="NZ_CP062803.1"/>
</dbReference>
<protein>
    <submittedName>
        <fullName evidence="1">Uncharacterized protein</fullName>
    </submittedName>
</protein>
<reference evidence="1 2" key="1">
    <citation type="submission" date="2020-10" db="EMBL/GenBank/DDBJ databases">
        <title>Complete genome sequence of Cupriavidus basilensis CCUG 49340T.</title>
        <authorList>
            <person name="Salva-Serra F."/>
            <person name="Donoso R.A."/>
            <person name="Cho K.H."/>
            <person name="Yoo J.A."/>
            <person name="Lee K."/>
            <person name="Yoon S.-H."/>
            <person name="Perez-Pantoja D."/>
            <person name="Moore E.R.B."/>
        </authorList>
    </citation>
    <scope>NUCLEOTIDE SEQUENCE [LARGE SCALE GENOMIC DNA]</scope>
    <source>
        <strain evidence="2">CCUG 49340</strain>
    </source>
</reference>